<name>A0A4Y8SA99_9SPHI</name>
<evidence type="ECO:0000313" key="2">
    <source>
        <dbReference type="EMBL" id="TFF35550.1"/>
    </source>
</evidence>
<dbReference type="RefSeq" id="WP_133233303.1">
    <property type="nucleotide sequence ID" value="NZ_SOZE01000021.1"/>
</dbReference>
<organism evidence="2 3">
    <name type="scientific">Mucilaginibacter psychrotolerans</name>
    <dbReference type="NCBI Taxonomy" id="1524096"/>
    <lineage>
        <taxon>Bacteria</taxon>
        <taxon>Pseudomonadati</taxon>
        <taxon>Bacteroidota</taxon>
        <taxon>Sphingobacteriia</taxon>
        <taxon>Sphingobacteriales</taxon>
        <taxon>Sphingobacteriaceae</taxon>
        <taxon>Mucilaginibacter</taxon>
    </lineage>
</organism>
<dbReference type="OrthoDB" id="9803752at2"/>
<accession>A0A4Y8SA99</accession>
<proteinExistence type="predicted"/>
<comment type="caution">
    <text evidence="2">The sequence shown here is derived from an EMBL/GenBank/DDBJ whole genome shotgun (WGS) entry which is preliminary data.</text>
</comment>
<evidence type="ECO:0008006" key="4">
    <source>
        <dbReference type="Google" id="ProtNLM"/>
    </source>
</evidence>
<dbReference type="PROSITE" id="PS51257">
    <property type="entry name" value="PROKAR_LIPOPROTEIN"/>
    <property type="match status" value="1"/>
</dbReference>
<feature type="chain" id="PRO_5021342931" description="DUF4595 domain-containing protein" evidence="1">
    <location>
        <begin position="26"/>
        <end position="377"/>
    </location>
</feature>
<protein>
    <recommendedName>
        <fullName evidence="4">DUF4595 domain-containing protein</fullName>
    </recommendedName>
</protein>
<reference evidence="2 3" key="1">
    <citation type="journal article" date="2017" name="Int. J. Syst. Evol. Microbiol.">
        <title>Mucilaginibacterpsychrotolerans sp. nov., isolated from peatlands.</title>
        <authorList>
            <person name="Deng Y."/>
            <person name="Shen L."/>
            <person name="Xu B."/>
            <person name="Liu Y."/>
            <person name="Gu Z."/>
            <person name="Liu H."/>
            <person name="Zhou Y."/>
        </authorList>
    </citation>
    <scope>NUCLEOTIDE SEQUENCE [LARGE SCALE GENOMIC DNA]</scope>
    <source>
        <strain evidence="2 3">NH7-4</strain>
    </source>
</reference>
<evidence type="ECO:0000256" key="1">
    <source>
        <dbReference type="SAM" id="SignalP"/>
    </source>
</evidence>
<gene>
    <name evidence="2" type="ORF">E2R66_18880</name>
</gene>
<dbReference type="Gene3D" id="2.60.40.2340">
    <property type="match status" value="1"/>
</dbReference>
<keyword evidence="1" id="KW-0732">Signal</keyword>
<dbReference type="AlphaFoldDB" id="A0A4Y8SA99"/>
<keyword evidence="3" id="KW-1185">Reference proteome</keyword>
<dbReference type="EMBL" id="SOZE01000021">
    <property type="protein sequence ID" value="TFF35550.1"/>
    <property type="molecule type" value="Genomic_DNA"/>
</dbReference>
<feature type="signal peptide" evidence="1">
    <location>
        <begin position="1"/>
        <end position="25"/>
    </location>
</feature>
<evidence type="ECO:0000313" key="3">
    <source>
        <dbReference type="Proteomes" id="UP000297540"/>
    </source>
</evidence>
<sequence length="377" mass="40510">MMRKLLKLSFTVAVGLGVLFSCKKAAPVTPDQAPQPIPVLSDAKQLTTYGFAKNDNPMLSADVVATVDETSKTVKATLPYGTDLTALKANFTISAKATLKTGSIIQVSGSTVNNFSQALTLTITAENGSMQNYAASISLAQPPSGGSSMVIKREEFAAGPPVQTIPILTADYTYNSSNLLLSYKDNYGTYLFDYDVNGVLISQTVKDNAGNTSNTLTYTLNTAKQVISITGTYGQTLENFSYGASGGLIKYTKSYFGVVKDTYEYTNDSKGRVKMAKYINSSDPAGTYTLFNYEYYDGVYDPDPMIGVFIRPSVSYGIETSTRKAYALKSYSSQKYDAIGVIGSSTVGAYTYTTNTDGYITGLTDGSGGALYKYTFK</sequence>
<dbReference type="Proteomes" id="UP000297540">
    <property type="component" value="Unassembled WGS sequence"/>
</dbReference>